<comment type="cofactor">
    <cofactor evidence="1">
        <name>NAD(+)</name>
        <dbReference type="ChEBI" id="CHEBI:57540"/>
    </cofactor>
</comment>
<evidence type="ECO:0000256" key="3">
    <source>
        <dbReference type="ARBA" id="ARBA00023027"/>
    </source>
</evidence>
<dbReference type="GO" id="GO:0033320">
    <property type="term" value="P:UDP-D-xylose biosynthetic process"/>
    <property type="evidence" value="ECO:0007669"/>
    <property type="project" value="UniProtKB-UniPathway"/>
</dbReference>
<evidence type="ECO:0000256" key="4">
    <source>
        <dbReference type="ARBA" id="ARBA00023239"/>
    </source>
</evidence>
<dbReference type="GO" id="GO:0042732">
    <property type="term" value="P:D-xylose metabolic process"/>
    <property type="evidence" value="ECO:0007669"/>
    <property type="project" value="InterPro"/>
</dbReference>
<dbReference type="PANTHER" id="PTHR43078:SF6">
    <property type="entry name" value="UDP-GLUCURONIC ACID DECARBOXYLASE 1"/>
    <property type="match status" value="1"/>
</dbReference>
<keyword evidence="2" id="KW-0210">Decarboxylase</keyword>
<evidence type="ECO:0000256" key="2">
    <source>
        <dbReference type="ARBA" id="ARBA00022793"/>
    </source>
</evidence>
<keyword evidence="3" id="KW-0520">NAD</keyword>
<organism evidence="6 7">
    <name type="scientific">Candidatus Falkowbacteria bacterium RIFOXYC2_FULL_47_12</name>
    <dbReference type="NCBI Taxonomy" id="1798004"/>
    <lineage>
        <taxon>Bacteria</taxon>
        <taxon>Candidatus Falkowiibacteriota</taxon>
    </lineage>
</organism>
<evidence type="ECO:0000313" key="7">
    <source>
        <dbReference type="Proteomes" id="UP000177939"/>
    </source>
</evidence>
<dbReference type="GO" id="GO:0048040">
    <property type="term" value="F:UDP-glucuronate decarboxylase activity"/>
    <property type="evidence" value="ECO:0007669"/>
    <property type="project" value="TreeGrafter"/>
</dbReference>
<sequence length="340" mass="37460">MPKRVIFDKKNVLVTGGAGFIGSHLCRHLLENNKVICIDNFLSSEVKNIESFLPNPNFVFIKADINELPDLENLPDLQRFKIQFQGIQEIYNLACPMSPRNFEKNKLQNVLVNSVGIKNVLDIAVKYQAAFVQFSSSVVYGPRGERNVKIKETEPGSVDVTGERASYDEGKRFAETAVATYRAVHGIDAKIARIFRTYGPLMPLNDQQMLPDFINDALDNKDLVIYGNENFSSSFCYVADVVDAIIKLAESDATGPLNIGSDVDVPLKTVAEKIIALTGSASKIVYKDPIVFMTPLCVPDISLAKAELGWMPVTTLDKGLEKTVDDLRASKGLVGVKQAV</sequence>
<dbReference type="GO" id="GO:0070403">
    <property type="term" value="F:NAD+ binding"/>
    <property type="evidence" value="ECO:0007669"/>
    <property type="project" value="InterPro"/>
</dbReference>
<reference evidence="6 7" key="1">
    <citation type="journal article" date="2016" name="Nat. Commun.">
        <title>Thousands of microbial genomes shed light on interconnected biogeochemical processes in an aquifer system.</title>
        <authorList>
            <person name="Anantharaman K."/>
            <person name="Brown C.T."/>
            <person name="Hug L.A."/>
            <person name="Sharon I."/>
            <person name="Castelle C.J."/>
            <person name="Probst A.J."/>
            <person name="Thomas B.C."/>
            <person name="Singh A."/>
            <person name="Wilkins M.J."/>
            <person name="Karaoz U."/>
            <person name="Brodie E.L."/>
            <person name="Williams K.H."/>
            <person name="Hubbard S.S."/>
            <person name="Banfield J.F."/>
        </authorList>
    </citation>
    <scope>NUCLEOTIDE SEQUENCE [LARGE SCALE GENOMIC DNA]</scope>
</reference>
<dbReference type="InterPro" id="IPR001509">
    <property type="entry name" value="Epimerase_deHydtase"/>
</dbReference>
<dbReference type="Pfam" id="PF01370">
    <property type="entry name" value="Epimerase"/>
    <property type="match status" value="1"/>
</dbReference>
<evidence type="ECO:0000259" key="5">
    <source>
        <dbReference type="Pfam" id="PF01370"/>
    </source>
</evidence>
<proteinExistence type="predicted"/>
<dbReference type="InterPro" id="IPR036291">
    <property type="entry name" value="NAD(P)-bd_dom_sf"/>
</dbReference>
<dbReference type="GO" id="GO:0005737">
    <property type="term" value="C:cytoplasm"/>
    <property type="evidence" value="ECO:0007669"/>
    <property type="project" value="TreeGrafter"/>
</dbReference>
<evidence type="ECO:0000256" key="1">
    <source>
        <dbReference type="ARBA" id="ARBA00001911"/>
    </source>
</evidence>
<comment type="caution">
    <text evidence="6">The sequence shown here is derived from an EMBL/GenBank/DDBJ whole genome shotgun (WGS) entry which is preliminary data.</text>
</comment>
<protein>
    <recommendedName>
        <fullName evidence="5">NAD-dependent epimerase/dehydratase domain-containing protein</fullName>
    </recommendedName>
</protein>
<dbReference type="Proteomes" id="UP000177939">
    <property type="component" value="Unassembled WGS sequence"/>
</dbReference>
<dbReference type="SUPFAM" id="SSF51735">
    <property type="entry name" value="NAD(P)-binding Rossmann-fold domains"/>
    <property type="match status" value="1"/>
</dbReference>
<dbReference type="InterPro" id="IPR044516">
    <property type="entry name" value="UXS-like"/>
</dbReference>
<dbReference type="AlphaFoldDB" id="A0A1F5TPH9"/>
<feature type="domain" description="NAD-dependent epimerase/dehydratase" evidence="5">
    <location>
        <begin position="12"/>
        <end position="260"/>
    </location>
</feature>
<gene>
    <name evidence="6" type="ORF">A2477_04585</name>
</gene>
<dbReference type="EMBL" id="MFGL01000018">
    <property type="protein sequence ID" value="OGF40719.1"/>
    <property type="molecule type" value="Genomic_DNA"/>
</dbReference>
<dbReference type="UniPathway" id="UPA00796">
    <property type="reaction ID" value="UER00771"/>
</dbReference>
<name>A0A1F5TPH9_9BACT</name>
<keyword evidence="4" id="KW-0456">Lyase</keyword>
<evidence type="ECO:0000313" key="6">
    <source>
        <dbReference type="EMBL" id="OGF40719.1"/>
    </source>
</evidence>
<dbReference type="Gene3D" id="3.40.50.720">
    <property type="entry name" value="NAD(P)-binding Rossmann-like Domain"/>
    <property type="match status" value="1"/>
</dbReference>
<accession>A0A1F5TPH9</accession>
<dbReference type="PANTHER" id="PTHR43078">
    <property type="entry name" value="UDP-GLUCURONIC ACID DECARBOXYLASE-RELATED"/>
    <property type="match status" value="1"/>
</dbReference>